<dbReference type="InterPro" id="IPR057229">
    <property type="entry name" value="DUF7907"/>
</dbReference>
<organism evidence="3 4">
    <name type="scientific">Bombardia bombarda</name>
    <dbReference type="NCBI Taxonomy" id="252184"/>
    <lineage>
        <taxon>Eukaryota</taxon>
        <taxon>Fungi</taxon>
        <taxon>Dikarya</taxon>
        <taxon>Ascomycota</taxon>
        <taxon>Pezizomycotina</taxon>
        <taxon>Sordariomycetes</taxon>
        <taxon>Sordariomycetidae</taxon>
        <taxon>Sordariales</taxon>
        <taxon>Lasiosphaeriaceae</taxon>
        <taxon>Bombardia</taxon>
    </lineage>
</organism>
<evidence type="ECO:0000313" key="4">
    <source>
        <dbReference type="Proteomes" id="UP001174934"/>
    </source>
</evidence>
<feature type="chain" id="PRO_5041441326" description="DUF7907 domain-containing protein" evidence="1">
    <location>
        <begin position="19"/>
        <end position="218"/>
    </location>
</feature>
<evidence type="ECO:0000256" key="1">
    <source>
        <dbReference type="SAM" id="SignalP"/>
    </source>
</evidence>
<evidence type="ECO:0000259" key="2">
    <source>
        <dbReference type="Pfam" id="PF25484"/>
    </source>
</evidence>
<keyword evidence="1" id="KW-0732">Signal</keyword>
<proteinExistence type="predicted"/>
<sequence length="218" mass="22784">MLSAILASTLALAATTSASPILSKRAGVPPTSSSTGFSLVANVTDQINYPWASDVNNWKVSGSHVGAGQSRMILQPSAAPTTIFYQNGTEGITRDSSNDYPFSIALGPLYSDPTVQYVGINVGEGTKGVSVGSVVAKVDVGAPTDPTAQGTFVVCLEDQQYQIRYAPTAVPEGCAPVSLVAKCEALENLDESGLEYHRDTPAAVSCYENPGSIVWSDY</sequence>
<feature type="signal peptide" evidence="1">
    <location>
        <begin position="1"/>
        <end position="18"/>
    </location>
</feature>
<dbReference type="EMBL" id="JAULSR010000003">
    <property type="protein sequence ID" value="KAK0625457.1"/>
    <property type="molecule type" value="Genomic_DNA"/>
</dbReference>
<feature type="domain" description="DUF7907" evidence="2">
    <location>
        <begin position="34"/>
        <end position="183"/>
    </location>
</feature>
<protein>
    <recommendedName>
        <fullName evidence="2">DUF7907 domain-containing protein</fullName>
    </recommendedName>
</protein>
<name>A0AA39X1A5_9PEZI</name>
<keyword evidence="4" id="KW-1185">Reference proteome</keyword>
<evidence type="ECO:0000313" key="3">
    <source>
        <dbReference type="EMBL" id="KAK0625457.1"/>
    </source>
</evidence>
<accession>A0AA39X1A5</accession>
<reference evidence="3" key="1">
    <citation type="submission" date="2023-06" db="EMBL/GenBank/DDBJ databases">
        <title>Genome-scale phylogeny and comparative genomics of the fungal order Sordariales.</title>
        <authorList>
            <consortium name="Lawrence Berkeley National Laboratory"/>
            <person name="Hensen N."/>
            <person name="Bonometti L."/>
            <person name="Westerberg I."/>
            <person name="Brannstrom I.O."/>
            <person name="Guillou S."/>
            <person name="Cros-Aarteil S."/>
            <person name="Calhoun S."/>
            <person name="Haridas S."/>
            <person name="Kuo A."/>
            <person name="Mondo S."/>
            <person name="Pangilinan J."/>
            <person name="Riley R."/>
            <person name="LaButti K."/>
            <person name="Andreopoulos B."/>
            <person name="Lipzen A."/>
            <person name="Chen C."/>
            <person name="Yanf M."/>
            <person name="Daum C."/>
            <person name="Ng V."/>
            <person name="Clum A."/>
            <person name="Steindorff A."/>
            <person name="Ohm R."/>
            <person name="Martin F."/>
            <person name="Silar P."/>
            <person name="Natvig D."/>
            <person name="Lalanne C."/>
            <person name="Gautier V."/>
            <person name="Ament-velasquez S.L."/>
            <person name="Kruys A."/>
            <person name="Hutchinson M.I."/>
            <person name="Powell A.J."/>
            <person name="Barry K."/>
            <person name="Miller A.N."/>
            <person name="Grigoriev I.V."/>
            <person name="Debuchy R."/>
            <person name="Gladieux P."/>
            <person name="Thoren M.H."/>
            <person name="Johannesson H."/>
        </authorList>
    </citation>
    <scope>NUCLEOTIDE SEQUENCE</scope>
    <source>
        <strain evidence="3">SMH3391-2</strain>
    </source>
</reference>
<dbReference type="AlphaFoldDB" id="A0AA39X1A5"/>
<dbReference type="Pfam" id="PF25484">
    <property type="entry name" value="DUF7907"/>
    <property type="match status" value="1"/>
</dbReference>
<gene>
    <name evidence="3" type="ORF">B0T17DRAFT_273781</name>
</gene>
<dbReference type="Proteomes" id="UP001174934">
    <property type="component" value="Unassembled WGS sequence"/>
</dbReference>
<comment type="caution">
    <text evidence="3">The sequence shown here is derived from an EMBL/GenBank/DDBJ whole genome shotgun (WGS) entry which is preliminary data.</text>
</comment>